<keyword evidence="4" id="KW-1185">Reference proteome</keyword>
<dbReference type="CDD" id="cd06260">
    <property type="entry name" value="DUF820-like"/>
    <property type="match status" value="1"/>
</dbReference>
<dbReference type="RefSeq" id="WP_012597737.1">
    <property type="nucleotide sequence ID" value="NC_011729.1"/>
</dbReference>
<dbReference type="KEGG" id="cyc:PCC7424_0319"/>
<dbReference type="eggNOG" id="COG4636">
    <property type="taxonomic scope" value="Bacteria"/>
</dbReference>
<dbReference type="PANTHER" id="PTHR33352">
    <property type="entry name" value="SLR1095 PROTEIN"/>
    <property type="match status" value="1"/>
</dbReference>
<dbReference type="InterPro" id="IPR012296">
    <property type="entry name" value="Nuclease_put_TT1808"/>
</dbReference>
<feature type="domain" description="Putative restriction endonuclease" evidence="2">
    <location>
        <begin position="49"/>
        <end position="161"/>
    </location>
</feature>
<protein>
    <recommendedName>
        <fullName evidence="2">Putative restriction endonuclease domain-containing protein</fullName>
    </recommendedName>
</protein>
<dbReference type="HOGENOM" id="CLU_075279_0_0_3"/>
<reference evidence="4" key="1">
    <citation type="journal article" date="2011" name="MBio">
        <title>Novel metabolic attributes of the genus Cyanothece, comprising a group of unicellular nitrogen-fixing Cyanobacteria.</title>
        <authorList>
            <person name="Bandyopadhyay A."/>
            <person name="Elvitigala T."/>
            <person name="Welsh E."/>
            <person name="Stockel J."/>
            <person name="Liberton M."/>
            <person name="Min H."/>
            <person name="Sherman L.A."/>
            <person name="Pakrasi H.B."/>
        </authorList>
    </citation>
    <scope>NUCLEOTIDE SEQUENCE [LARGE SCALE GENOMIC DNA]</scope>
    <source>
        <strain evidence="4">PCC 7424</strain>
    </source>
</reference>
<evidence type="ECO:0000313" key="3">
    <source>
        <dbReference type="EMBL" id="ACK68787.1"/>
    </source>
</evidence>
<proteinExistence type="predicted"/>
<dbReference type="OrthoDB" id="483276at2"/>
<evidence type="ECO:0000256" key="1">
    <source>
        <dbReference type="SAM" id="Coils"/>
    </source>
</evidence>
<dbReference type="STRING" id="65393.PCC7424_0319"/>
<dbReference type="Pfam" id="PF05685">
    <property type="entry name" value="Uma2"/>
    <property type="match status" value="1"/>
</dbReference>
<organism evidence="3 4">
    <name type="scientific">Gloeothece citriformis (strain PCC 7424)</name>
    <name type="common">Cyanothece sp. (strain PCC 7424)</name>
    <dbReference type="NCBI Taxonomy" id="65393"/>
    <lineage>
        <taxon>Bacteria</taxon>
        <taxon>Bacillati</taxon>
        <taxon>Cyanobacteriota</taxon>
        <taxon>Cyanophyceae</taxon>
        <taxon>Oscillatoriophycideae</taxon>
        <taxon>Chroococcales</taxon>
        <taxon>Aphanothecaceae</taxon>
        <taxon>Gloeothece</taxon>
        <taxon>Gloeothece citriformis</taxon>
    </lineage>
</organism>
<keyword evidence="1" id="KW-0175">Coiled coil</keyword>
<feature type="coiled-coil region" evidence="1">
    <location>
        <begin position="184"/>
        <end position="221"/>
    </location>
</feature>
<accession>B7KBW4</accession>
<dbReference type="Proteomes" id="UP000002384">
    <property type="component" value="Chromosome"/>
</dbReference>
<dbReference type="Gene3D" id="3.90.1570.10">
    <property type="entry name" value="tt1808, chain A"/>
    <property type="match status" value="1"/>
</dbReference>
<dbReference type="AlphaFoldDB" id="B7KBW4"/>
<dbReference type="InterPro" id="IPR008538">
    <property type="entry name" value="Uma2"/>
</dbReference>
<dbReference type="SUPFAM" id="SSF52980">
    <property type="entry name" value="Restriction endonuclease-like"/>
    <property type="match status" value="1"/>
</dbReference>
<sequence length="232" mass="27329">MVSHLENTTNQQEIFYPDSDGQPIANNTIQYRWLVTIQQNIDKIYADNPNVFVAGDLFWYPIEGINTVVNAPDIMVVFGRPKGDRLSYKQWQENNIPPQVFLEILSPSNTSVEMAKKLLFYERYGVEEYYIYDPQTNQLQGWIRGEYGLDAIESLHNWVSPRLKIRFELSPDTLWLYRPDGTKFVSYQEISQQLEQTQQQLEQERQRTEQMEELLKQYKERFGDIPASDANT</sequence>
<dbReference type="EMBL" id="CP001291">
    <property type="protein sequence ID" value="ACK68787.1"/>
    <property type="molecule type" value="Genomic_DNA"/>
</dbReference>
<name>B7KBW4_GLOC7</name>
<dbReference type="PANTHER" id="PTHR33352:SF2">
    <property type="entry name" value="SLL0995 PROTEIN"/>
    <property type="match status" value="1"/>
</dbReference>
<dbReference type="InterPro" id="IPR011335">
    <property type="entry name" value="Restrct_endonuc-II-like"/>
</dbReference>
<gene>
    <name evidence="3" type="ordered locus">PCC7424_0319</name>
</gene>
<evidence type="ECO:0000313" key="4">
    <source>
        <dbReference type="Proteomes" id="UP000002384"/>
    </source>
</evidence>
<evidence type="ECO:0000259" key="2">
    <source>
        <dbReference type="Pfam" id="PF05685"/>
    </source>
</evidence>